<evidence type="ECO:0000256" key="2">
    <source>
        <dbReference type="ARBA" id="ARBA00004370"/>
    </source>
</evidence>
<comment type="cofactor">
    <cofactor evidence="1 10">
        <name>heme</name>
        <dbReference type="ChEBI" id="CHEBI:30413"/>
    </cofactor>
</comment>
<dbReference type="PRINTS" id="PR00385">
    <property type="entry name" value="P450"/>
</dbReference>
<dbReference type="PRINTS" id="PR00465">
    <property type="entry name" value="EP450IV"/>
</dbReference>
<protein>
    <submittedName>
        <fullName evidence="13">Cyp51A</fullName>
    </submittedName>
</protein>
<comment type="subcellular location">
    <subcellularLocation>
        <location evidence="2">Membrane</location>
    </subcellularLocation>
</comment>
<sequence length="513" mass="57912">MVDLLGTALRVIAFILFFVLLNVVRQLLFTNKNEPPVVFHWFPFLGSTITYGMAPTDFFADCQKRYGDIFTFILLGRKTTVYLGLDGNEFILNGKLKDVNAEEVYGPLTTPVFGPDVVYDCPNWKLMEQKKFVKFGLTQQALESHTQLIEQEVLDYIKTSPRLKGQSGTIDIAAAMGEITIFTAGRALQGAEVRKKLTTEFAELYHDLDKGFSPINFMLPWAPLPHNKKRDAARNRMRDIYLDIIKERRSKGTSQESDMIANLMGCAYKDGTPVPDEEIAHMMICLLMAGQHTSSASSSWIFFRLASEPDFAEELYQEQLQNLSPNNKDLPPLQYSDMAKLPLLQNTIKETLRLHGSLHSMMRKAMIPLPVPGTDFIIPASHTLLASPAMTSLSPAFFPNPQIWNPHRWSTSSDLPETTEEIAEDDKVDYGYGVVSKGTKSPYLPFGAGRHRCIGEKYAYLQLQVIVSVLLRHFRFENVEGVEGVPETDYSSLFARPELGSFVRWERREGESG</sequence>
<dbReference type="PANTHER" id="PTHR24304">
    <property type="entry name" value="CYTOCHROME P450 FAMILY 7"/>
    <property type="match status" value="1"/>
</dbReference>
<dbReference type="GO" id="GO:0020037">
    <property type="term" value="F:heme binding"/>
    <property type="evidence" value="ECO:0007669"/>
    <property type="project" value="InterPro"/>
</dbReference>
<dbReference type="InterPro" id="IPR002403">
    <property type="entry name" value="Cyt_P450_E_grp-IV"/>
</dbReference>
<dbReference type="InterPro" id="IPR036396">
    <property type="entry name" value="Cyt_P450_sf"/>
</dbReference>
<comment type="caution">
    <text evidence="13">The sequence shown here is derived from an EMBL/GenBank/DDBJ whole genome shotgun (WGS) entry which is preliminary data.</text>
</comment>
<evidence type="ECO:0000256" key="4">
    <source>
        <dbReference type="ARBA" id="ARBA00022617"/>
    </source>
</evidence>
<dbReference type="GO" id="GO:0008398">
    <property type="term" value="F:sterol 14-demethylase activity"/>
    <property type="evidence" value="ECO:0007669"/>
    <property type="project" value="UniProtKB-ARBA"/>
</dbReference>
<dbReference type="PANTHER" id="PTHR24304:SF2">
    <property type="entry name" value="24-HYDROXYCHOLESTEROL 7-ALPHA-HYDROXYLASE"/>
    <property type="match status" value="1"/>
</dbReference>
<feature type="binding site" description="axial binding residue" evidence="10">
    <location>
        <position position="453"/>
    </location>
    <ligand>
        <name>heme</name>
        <dbReference type="ChEBI" id="CHEBI:30413"/>
    </ligand>
    <ligandPart>
        <name>Fe</name>
        <dbReference type="ChEBI" id="CHEBI:18248"/>
    </ligandPart>
</feature>
<keyword evidence="9 12" id="KW-0472">Membrane</keyword>
<keyword evidence="6 11" id="KW-0560">Oxidoreductase</keyword>
<keyword evidence="12" id="KW-1133">Transmembrane helix</keyword>
<feature type="transmembrane region" description="Helical" evidence="12">
    <location>
        <begin position="6"/>
        <end position="24"/>
    </location>
</feature>
<dbReference type="InterPro" id="IPR001128">
    <property type="entry name" value="Cyt_P450"/>
</dbReference>
<dbReference type="GO" id="GO:0016020">
    <property type="term" value="C:membrane"/>
    <property type="evidence" value="ECO:0007669"/>
    <property type="project" value="UniProtKB-SubCell"/>
</dbReference>
<evidence type="ECO:0000256" key="1">
    <source>
        <dbReference type="ARBA" id="ARBA00001971"/>
    </source>
</evidence>
<keyword evidence="4 10" id="KW-0349">Heme</keyword>
<proteinExistence type="inferred from homology"/>
<name>A0A4S8X8M4_AURPU</name>
<evidence type="ECO:0000256" key="3">
    <source>
        <dbReference type="ARBA" id="ARBA00010617"/>
    </source>
</evidence>
<dbReference type="Proteomes" id="UP000310687">
    <property type="component" value="Unassembled WGS sequence"/>
</dbReference>
<evidence type="ECO:0000256" key="11">
    <source>
        <dbReference type="RuleBase" id="RU000461"/>
    </source>
</evidence>
<feature type="transmembrane region" description="Helical" evidence="12">
    <location>
        <begin position="36"/>
        <end position="54"/>
    </location>
</feature>
<gene>
    <name evidence="13" type="ORF">D6D22_08587</name>
</gene>
<keyword evidence="7 10" id="KW-0408">Iron</keyword>
<dbReference type="Gene3D" id="1.10.630.10">
    <property type="entry name" value="Cytochrome P450"/>
    <property type="match status" value="1"/>
</dbReference>
<keyword evidence="8 11" id="KW-0503">Monooxygenase</keyword>
<evidence type="ECO:0000313" key="13">
    <source>
        <dbReference type="EMBL" id="THW34491.1"/>
    </source>
</evidence>
<comment type="similarity">
    <text evidence="3 11">Belongs to the cytochrome P450 family.</text>
</comment>
<dbReference type="InterPro" id="IPR017972">
    <property type="entry name" value="Cyt_P450_CS"/>
</dbReference>
<dbReference type="PROSITE" id="PS00086">
    <property type="entry name" value="CYTOCHROME_P450"/>
    <property type="match status" value="1"/>
</dbReference>
<dbReference type="EMBL" id="QZAL01000179">
    <property type="protein sequence ID" value="THW34491.1"/>
    <property type="molecule type" value="Genomic_DNA"/>
</dbReference>
<organism evidence="13 14">
    <name type="scientific">Aureobasidium pullulans</name>
    <name type="common">Black yeast</name>
    <name type="synonym">Pullularia pullulans</name>
    <dbReference type="NCBI Taxonomy" id="5580"/>
    <lineage>
        <taxon>Eukaryota</taxon>
        <taxon>Fungi</taxon>
        <taxon>Dikarya</taxon>
        <taxon>Ascomycota</taxon>
        <taxon>Pezizomycotina</taxon>
        <taxon>Dothideomycetes</taxon>
        <taxon>Dothideomycetidae</taxon>
        <taxon>Dothideales</taxon>
        <taxon>Saccotheciaceae</taxon>
        <taxon>Aureobasidium</taxon>
    </lineage>
</organism>
<dbReference type="Pfam" id="PF00067">
    <property type="entry name" value="p450"/>
    <property type="match status" value="1"/>
</dbReference>
<evidence type="ECO:0000256" key="7">
    <source>
        <dbReference type="ARBA" id="ARBA00023004"/>
    </source>
</evidence>
<dbReference type="SUPFAM" id="SSF48264">
    <property type="entry name" value="Cytochrome P450"/>
    <property type="match status" value="1"/>
</dbReference>
<keyword evidence="12" id="KW-0812">Transmembrane</keyword>
<keyword evidence="5 10" id="KW-0479">Metal-binding</keyword>
<evidence type="ECO:0000256" key="8">
    <source>
        <dbReference type="ARBA" id="ARBA00023033"/>
    </source>
</evidence>
<dbReference type="GO" id="GO:0005506">
    <property type="term" value="F:iron ion binding"/>
    <property type="evidence" value="ECO:0007669"/>
    <property type="project" value="InterPro"/>
</dbReference>
<dbReference type="InterPro" id="IPR050529">
    <property type="entry name" value="CYP450_sterol_14alpha_dmase"/>
</dbReference>
<evidence type="ECO:0000256" key="5">
    <source>
        <dbReference type="ARBA" id="ARBA00022723"/>
    </source>
</evidence>
<dbReference type="AlphaFoldDB" id="A0A4S8X8M4"/>
<accession>A0A4S8X8M4</accession>
<evidence type="ECO:0000313" key="14">
    <source>
        <dbReference type="Proteomes" id="UP000310687"/>
    </source>
</evidence>
<dbReference type="FunFam" id="1.10.630.10:FF:000033">
    <property type="entry name" value="14-alpha sterol demethylase"/>
    <property type="match status" value="1"/>
</dbReference>
<dbReference type="CDD" id="cd11042">
    <property type="entry name" value="CYP51-like"/>
    <property type="match status" value="1"/>
</dbReference>
<evidence type="ECO:0000256" key="6">
    <source>
        <dbReference type="ARBA" id="ARBA00023002"/>
    </source>
</evidence>
<evidence type="ECO:0000256" key="10">
    <source>
        <dbReference type="PIRSR" id="PIRSR602403-1"/>
    </source>
</evidence>
<reference evidence="13 14" key="1">
    <citation type="submission" date="2018-10" db="EMBL/GenBank/DDBJ databases">
        <title>Fifty Aureobasidium pullulans genomes reveal a recombining polyextremotolerant generalist.</title>
        <authorList>
            <person name="Gostincar C."/>
            <person name="Turk M."/>
            <person name="Zajc J."/>
            <person name="Gunde-Cimerman N."/>
        </authorList>
    </citation>
    <scope>NUCLEOTIDE SEQUENCE [LARGE SCALE GENOMIC DNA]</scope>
    <source>
        <strain evidence="13 14">EXF-11013</strain>
    </source>
</reference>
<evidence type="ECO:0000256" key="9">
    <source>
        <dbReference type="ARBA" id="ARBA00023136"/>
    </source>
</evidence>
<evidence type="ECO:0000256" key="12">
    <source>
        <dbReference type="SAM" id="Phobius"/>
    </source>
</evidence>